<keyword evidence="7" id="KW-1185">Reference proteome</keyword>
<feature type="transmembrane region" description="Helical" evidence="5">
    <location>
        <begin position="41"/>
        <end position="63"/>
    </location>
</feature>
<dbReference type="GO" id="GO:0032259">
    <property type="term" value="P:methylation"/>
    <property type="evidence" value="ECO:0007669"/>
    <property type="project" value="UniProtKB-KW"/>
</dbReference>
<keyword evidence="3 5" id="KW-1133">Transmembrane helix</keyword>
<protein>
    <submittedName>
        <fullName evidence="6">Isoprenylcysteine carboxylmethyltransferase family protein</fullName>
    </submittedName>
</protein>
<dbReference type="InterPro" id="IPR007318">
    <property type="entry name" value="Phopholipid_MeTrfase"/>
</dbReference>
<evidence type="ECO:0000256" key="3">
    <source>
        <dbReference type="ARBA" id="ARBA00022989"/>
    </source>
</evidence>
<dbReference type="Gene3D" id="1.20.120.1630">
    <property type="match status" value="1"/>
</dbReference>
<evidence type="ECO:0000256" key="2">
    <source>
        <dbReference type="ARBA" id="ARBA00022692"/>
    </source>
</evidence>
<keyword evidence="4 5" id="KW-0472">Membrane</keyword>
<proteinExistence type="predicted"/>
<sequence>MAALHRFQRIRRITLAVVLAVVVASLCLVQASWDQATHDLIESIGLGFIVVGIVGRMWCTLYIGGRKSSEIVTAGPYSVCRNPLYFFSSIAAAGVGAQTGSIVLSILFFAGCALAFLIVIAREEKFLSNQFGAPYQAYLATVPKFWPNPLLFRDEKELRVLPERIYTTLADGAVFFVAKPLMELVEYLQNTGVIPVLLHLP</sequence>
<keyword evidence="6" id="KW-0489">Methyltransferase</keyword>
<organism evidence="6 7">
    <name type="scientific">Mesorhizobium denitrificans</name>
    <dbReference type="NCBI Taxonomy" id="2294114"/>
    <lineage>
        <taxon>Bacteria</taxon>
        <taxon>Pseudomonadati</taxon>
        <taxon>Pseudomonadota</taxon>
        <taxon>Alphaproteobacteria</taxon>
        <taxon>Hyphomicrobiales</taxon>
        <taxon>Phyllobacteriaceae</taxon>
        <taxon>Mesorhizobium</taxon>
    </lineage>
</organism>
<name>A0A371XEI2_9HYPH</name>
<evidence type="ECO:0000313" key="7">
    <source>
        <dbReference type="Proteomes" id="UP000262379"/>
    </source>
</evidence>
<feature type="transmembrane region" description="Helical" evidence="5">
    <location>
        <begin position="102"/>
        <end position="121"/>
    </location>
</feature>
<keyword evidence="6" id="KW-0808">Transferase</keyword>
<feature type="transmembrane region" description="Helical" evidence="5">
    <location>
        <begin position="75"/>
        <end position="96"/>
    </location>
</feature>
<dbReference type="GO" id="GO:0012505">
    <property type="term" value="C:endomembrane system"/>
    <property type="evidence" value="ECO:0007669"/>
    <property type="project" value="UniProtKB-SubCell"/>
</dbReference>
<evidence type="ECO:0000256" key="4">
    <source>
        <dbReference type="ARBA" id="ARBA00023136"/>
    </source>
</evidence>
<comment type="caution">
    <text evidence="6">The sequence shown here is derived from an EMBL/GenBank/DDBJ whole genome shotgun (WGS) entry which is preliminary data.</text>
</comment>
<dbReference type="EMBL" id="QURN01000007">
    <property type="protein sequence ID" value="RFC67640.1"/>
    <property type="molecule type" value="Genomic_DNA"/>
</dbReference>
<accession>A0A371XEI2</accession>
<dbReference type="Pfam" id="PF04191">
    <property type="entry name" value="PEMT"/>
    <property type="match status" value="1"/>
</dbReference>
<evidence type="ECO:0000313" key="6">
    <source>
        <dbReference type="EMBL" id="RFC67640.1"/>
    </source>
</evidence>
<dbReference type="Proteomes" id="UP000262379">
    <property type="component" value="Unassembled WGS sequence"/>
</dbReference>
<keyword evidence="2 5" id="KW-0812">Transmembrane</keyword>
<dbReference type="AlphaFoldDB" id="A0A371XEI2"/>
<gene>
    <name evidence="6" type="ORF">DY251_11485</name>
</gene>
<dbReference type="GO" id="GO:0008168">
    <property type="term" value="F:methyltransferase activity"/>
    <property type="evidence" value="ECO:0007669"/>
    <property type="project" value="UniProtKB-KW"/>
</dbReference>
<evidence type="ECO:0000256" key="5">
    <source>
        <dbReference type="SAM" id="Phobius"/>
    </source>
</evidence>
<evidence type="ECO:0000256" key="1">
    <source>
        <dbReference type="ARBA" id="ARBA00004127"/>
    </source>
</evidence>
<comment type="subcellular location">
    <subcellularLocation>
        <location evidence="1">Endomembrane system</location>
        <topology evidence="1">Multi-pass membrane protein</topology>
    </subcellularLocation>
</comment>
<reference evidence="7" key="1">
    <citation type="submission" date="2018-08" db="EMBL/GenBank/DDBJ databases">
        <authorList>
            <person name="Im W.T."/>
        </authorList>
    </citation>
    <scope>NUCLEOTIDE SEQUENCE [LARGE SCALE GENOMIC DNA]</scope>
    <source>
        <strain evidence="7">LA-28</strain>
    </source>
</reference>